<comment type="caution">
    <text evidence="2">The sequence shown here is derived from an EMBL/GenBank/DDBJ whole genome shotgun (WGS) entry which is preliminary data.</text>
</comment>
<dbReference type="Proteomes" id="UP000278746">
    <property type="component" value="Unassembled WGS sequence"/>
</dbReference>
<reference evidence="2 3" key="1">
    <citation type="submission" date="2018-10" db="EMBL/GenBank/DDBJ databases">
        <title>Bacillus Keqinensis sp. nov., a moderately halophilic bacterium isolated from a saline-alkaline lake.</title>
        <authorList>
            <person name="Wang H."/>
        </authorList>
    </citation>
    <scope>NUCLEOTIDE SEQUENCE [LARGE SCALE GENOMIC DNA]</scope>
    <source>
        <strain evidence="2 3">KQ-3</strain>
    </source>
</reference>
<dbReference type="SUPFAM" id="SSF53187">
    <property type="entry name" value="Zn-dependent exopeptidases"/>
    <property type="match status" value="1"/>
</dbReference>
<accession>A0A3M7TU70</accession>
<organism evidence="2 3">
    <name type="scientific">Alteribacter keqinensis</name>
    <dbReference type="NCBI Taxonomy" id="2483800"/>
    <lineage>
        <taxon>Bacteria</taxon>
        <taxon>Bacillati</taxon>
        <taxon>Bacillota</taxon>
        <taxon>Bacilli</taxon>
        <taxon>Bacillales</taxon>
        <taxon>Bacillaceae</taxon>
        <taxon>Alteribacter</taxon>
    </lineage>
</organism>
<evidence type="ECO:0000313" key="2">
    <source>
        <dbReference type="EMBL" id="RNA68849.1"/>
    </source>
</evidence>
<protein>
    <submittedName>
        <fullName evidence="2">Stage II sporulation protein P</fullName>
    </submittedName>
</protein>
<dbReference type="AlphaFoldDB" id="A0A3M7TU70"/>
<name>A0A3M7TU70_9BACI</name>
<keyword evidence="3" id="KW-1185">Reference proteome</keyword>
<evidence type="ECO:0000256" key="1">
    <source>
        <dbReference type="SAM" id="Phobius"/>
    </source>
</evidence>
<gene>
    <name evidence="2" type="ORF">EBO34_02465</name>
</gene>
<sequence length="393" mass="43955">MRKRPYRRPNSASWNRTSTLRQYFFTSVTGVLSIFIVTAIITAFGPGYSLTSASLKGFSEHLSDEVLIHLMGTENTYFTQELPEESKPPQVTSIVFELATSIDPNDPRSLLGRELPGINFFGGDILVAGQGSDFTNLPMESSPPPEVIAKEREAATERLEEMDQMREAIAELTAGNEPPKTVHIMHSHNRESFLPELKGEDNANGAFHDSVNITLAGERLGQELAKRGIGSEVDTSDVYTKLGDRGWQYSRSYDMSREILESAMAENEELEFFFDLHRDSMPRDVTTVKINGIEYAKTVFVVGTKHNNYEKNRDLAEKLHAKLEEAFPGLSRGVYSPLSVGTNGIYNQDLSENALVVEFGGVDNSLDEVYRSVEAFAEIFAEYFFEQDGTEEE</sequence>
<dbReference type="RefSeq" id="WP_122896371.1">
    <property type="nucleotide sequence ID" value="NZ_RHIB01000001.1"/>
</dbReference>
<dbReference type="Pfam" id="PF07454">
    <property type="entry name" value="SpoIIP"/>
    <property type="match status" value="1"/>
</dbReference>
<keyword evidence="1" id="KW-1133">Transmembrane helix</keyword>
<dbReference type="InterPro" id="IPR010897">
    <property type="entry name" value="Spore_II_P"/>
</dbReference>
<evidence type="ECO:0000313" key="3">
    <source>
        <dbReference type="Proteomes" id="UP000278746"/>
    </source>
</evidence>
<keyword evidence="1" id="KW-0472">Membrane</keyword>
<keyword evidence="1" id="KW-0812">Transmembrane</keyword>
<dbReference type="EMBL" id="RHIB01000001">
    <property type="protein sequence ID" value="RNA68849.1"/>
    <property type="molecule type" value="Genomic_DNA"/>
</dbReference>
<dbReference type="NCBIfam" id="TIGR02867">
    <property type="entry name" value="spore_II_P"/>
    <property type="match status" value="1"/>
</dbReference>
<proteinExistence type="predicted"/>
<dbReference type="OrthoDB" id="1633470at2"/>
<feature type="transmembrane region" description="Helical" evidence="1">
    <location>
        <begin position="23"/>
        <end position="45"/>
    </location>
</feature>